<reference evidence="2 3" key="1">
    <citation type="submission" date="2014-02" db="EMBL/GenBank/DDBJ databases">
        <title>The small core and large imbalanced accessory genome model reveals a collaborative survival strategy of Sorangium cellulosum strains in nature.</title>
        <authorList>
            <person name="Han K."/>
            <person name="Peng R."/>
            <person name="Blom J."/>
            <person name="Li Y.-Z."/>
        </authorList>
    </citation>
    <scope>NUCLEOTIDE SEQUENCE [LARGE SCALE GENOMIC DNA]</scope>
    <source>
        <strain evidence="2 3">So0011-07</strain>
    </source>
</reference>
<evidence type="ECO:0000313" key="2">
    <source>
        <dbReference type="EMBL" id="KYF86586.1"/>
    </source>
</evidence>
<organism evidence="2 3">
    <name type="scientific">Sorangium cellulosum</name>
    <name type="common">Polyangium cellulosum</name>
    <dbReference type="NCBI Taxonomy" id="56"/>
    <lineage>
        <taxon>Bacteria</taxon>
        <taxon>Pseudomonadati</taxon>
        <taxon>Myxococcota</taxon>
        <taxon>Polyangia</taxon>
        <taxon>Polyangiales</taxon>
        <taxon>Polyangiaceae</taxon>
        <taxon>Sorangium</taxon>
    </lineage>
</organism>
<feature type="compositionally biased region" description="Low complexity" evidence="1">
    <location>
        <begin position="1"/>
        <end position="13"/>
    </location>
</feature>
<name>A0A150S2N0_SORCE</name>
<proteinExistence type="predicted"/>
<dbReference type="Proteomes" id="UP000075635">
    <property type="component" value="Unassembled WGS sequence"/>
</dbReference>
<accession>A0A150S2N0</accession>
<comment type="caution">
    <text evidence="2">The sequence shown here is derived from an EMBL/GenBank/DDBJ whole genome shotgun (WGS) entry which is preliminary data.</text>
</comment>
<dbReference type="Gene3D" id="3.20.20.30">
    <property type="entry name" value="Luciferase-like domain"/>
    <property type="match status" value="1"/>
</dbReference>
<dbReference type="InterPro" id="IPR036661">
    <property type="entry name" value="Luciferase-like_sf"/>
</dbReference>
<dbReference type="SUPFAM" id="SSF51679">
    <property type="entry name" value="Bacterial luciferase-like"/>
    <property type="match status" value="1"/>
</dbReference>
<gene>
    <name evidence="2" type="ORF">BE17_29060</name>
</gene>
<dbReference type="AlphaFoldDB" id="A0A150S2N0"/>
<dbReference type="EMBL" id="JEMB01001531">
    <property type="protein sequence ID" value="KYF86586.1"/>
    <property type="molecule type" value="Genomic_DNA"/>
</dbReference>
<sequence length="78" mass="7746">MKRSASASAAGAPRPRPPILTGGAPSPRLFEHIAEYADGWLPIGGAGVAAAVPDVHRAFERAARGPGAPAPPAGITIA</sequence>
<evidence type="ECO:0000256" key="1">
    <source>
        <dbReference type="SAM" id="MobiDB-lite"/>
    </source>
</evidence>
<evidence type="ECO:0008006" key="4">
    <source>
        <dbReference type="Google" id="ProtNLM"/>
    </source>
</evidence>
<evidence type="ECO:0000313" key="3">
    <source>
        <dbReference type="Proteomes" id="UP000075635"/>
    </source>
</evidence>
<protein>
    <recommendedName>
        <fullName evidence="4">Luciferase-like domain-containing protein</fullName>
    </recommendedName>
</protein>
<dbReference type="GO" id="GO:0016705">
    <property type="term" value="F:oxidoreductase activity, acting on paired donors, with incorporation or reduction of molecular oxygen"/>
    <property type="evidence" value="ECO:0007669"/>
    <property type="project" value="InterPro"/>
</dbReference>
<feature type="region of interest" description="Disordered" evidence="1">
    <location>
        <begin position="1"/>
        <end position="24"/>
    </location>
</feature>